<evidence type="ECO:0000259" key="5">
    <source>
        <dbReference type="PROSITE" id="PS51379"/>
    </source>
</evidence>
<dbReference type="GO" id="GO:0008901">
    <property type="term" value="F:ferredoxin hydrogenase activity"/>
    <property type="evidence" value="ECO:0007669"/>
    <property type="project" value="InterPro"/>
</dbReference>
<feature type="region of interest" description="Disordered" evidence="4">
    <location>
        <begin position="462"/>
        <end position="485"/>
    </location>
</feature>
<dbReference type="eggNOG" id="COG3383">
    <property type="taxonomic scope" value="Bacteria"/>
</dbReference>
<keyword evidence="6" id="KW-0560">Oxidoreductase</keyword>
<feature type="domain" description="4Fe-4S ferredoxin-type" evidence="5">
    <location>
        <begin position="56"/>
        <end position="86"/>
    </location>
</feature>
<name>E2ZC89_9FIRM</name>
<dbReference type="Gene3D" id="4.10.260.20">
    <property type="entry name" value="Iron hydrogenase, small subunit"/>
    <property type="match status" value="1"/>
</dbReference>
<dbReference type="Pfam" id="PF02906">
    <property type="entry name" value="Fe_hyd_lg_C"/>
    <property type="match status" value="1"/>
</dbReference>
<dbReference type="AlphaFoldDB" id="E2ZC89"/>
<dbReference type="eggNOG" id="COG4624">
    <property type="taxonomic scope" value="Bacteria"/>
</dbReference>
<accession>E2ZC89</accession>
<reference evidence="6 7" key="1">
    <citation type="submission" date="2010-08" db="EMBL/GenBank/DDBJ databases">
        <authorList>
            <person name="Weinstock G."/>
            <person name="Sodergren E."/>
            <person name="Clifton S."/>
            <person name="Fulton L."/>
            <person name="Fulton B."/>
            <person name="Courtney L."/>
            <person name="Fronick C."/>
            <person name="Harrison M."/>
            <person name="Strong C."/>
            <person name="Farmer C."/>
            <person name="Delahaunty K."/>
            <person name="Markovic C."/>
            <person name="Hall O."/>
            <person name="Minx P."/>
            <person name="Tomlinson C."/>
            <person name="Mitreva M."/>
            <person name="Hou S."/>
            <person name="Chen J."/>
            <person name="Wollam A."/>
            <person name="Pepin K.H."/>
            <person name="Johnson M."/>
            <person name="Bhonagiri V."/>
            <person name="Zhang X."/>
            <person name="Suruliraj S."/>
            <person name="Warren W."/>
            <person name="Chinwalla A."/>
            <person name="Mardis E.R."/>
            <person name="Wilson R.K."/>
        </authorList>
    </citation>
    <scope>NUCLEOTIDE SEQUENCE [LARGE SCALE GENOMIC DNA]</scope>
    <source>
        <strain evidence="6 7">F0359</strain>
    </source>
</reference>
<dbReference type="GO" id="GO:0051536">
    <property type="term" value="F:iron-sulfur cluster binding"/>
    <property type="evidence" value="ECO:0007669"/>
    <property type="project" value="UniProtKB-KW"/>
</dbReference>
<dbReference type="Gene3D" id="3.40.50.1780">
    <property type="match status" value="1"/>
</dbReference>
<dbReference type="SUPFAM" id="SSF53920">
    <property type="entry name" value="Fe-only hydrogenase"/>
    <property type="match status" value="1"/>
</dbReference>
<sequence>MKAVEGFESKYKFYDKRVPIADDNPAVHFDETKCKNCTLCRRACETTQTVLDYYSLERTGDVPVCVHCGQCANACPFGAMMEVDDTNLVKAAIADPDKVVVFQTAPAVRVAIAEEFGAEAGTFAQGKMISALRALGGDYVFDTNFGADMTIMEETSELVRRITTGNFAMPQFTSCCPAWVEFAETFYAEYIPHLSSAKSPILMQNTTEKIWFAEKAGIDPKKMVTVCVTPCTAKKAEIKRKELNAAAEYWHIDGLKDSDICITTRELARWLKAENIDFNTLDDGIFDSHLGEASGGGIIFGSTGGVMESALRSAYYFYTGKPMPAEYIPYEPVRGLDGVKEATIDFSGISLHVAVVSGLGNARRFLDKIMADGTFKDYTFIEFMACQGGCINGGGQPKVKMPLVQKTNQARMNSLYKRDSEVSIKAAWENPEIQELYSDFYGQPLSERSEKYIHTFFEDKSGNLGEGGAVTPQTNPLSPKYKPIE</sequence>
<dbReference type="SMART" id="SM00902">
    <property type="entry name" value="Fe_hyd_SSU"/>
    <property type="match status" value="1"/>
</dbReference>
<dbReference type="Gene3D" id="3.40.950.10">
    <property type="entry name" value="Fe-only Hydrogenase (Larger Subunit), Chain L, domain 3"/>
    <property type="match status" value="1"/>
</dbReference>
<feature type="domain" description="4Fe-4S ferredoxin-type" evidence="5">
    <location>
        <begin position="25"/>
        <end position="54"/>
    </location>
</feature>
<dbReference type="InterPro" id="IPR017900">
    <property type="entry name" value="4Fe4S_Fe_S_CS"/>
</dbReference>
<protein>
    <submittedName>
        <fullName evidence="6">Hydrogenase, Fe-only</fullName>
        <ecNumber evidence="6">1.12.-.-</ecNumber>
    </submittedName>
</protein>
<evidence type="ECO:0000256" key="3">
    <source>
        <dbReference type="ARBA" id="ARBA00023014"/>
    </source>
</evidence>
<dbReference type="EC" id="1.12.-.-" evidence="6"/>
<evidence type="ECO:0000256" key="2">
    <source>
        <dbReference type="ARBA" id="ARBA00023004"/>
    </source>
</evidence>
<evidence type="ECO:0000313" key="7">
    <source>
        <dbReference type="Proteomes" id="UP000003195"/>
    </source>
</evidence>
<keyword evidence="2" id="KW-0408">Iron</keyword>
<dbReference type="InterPro" id="IPR004108">
    <property type="entry name" value="Fe_hydrogenase_lsu_C"/>
</dbReference>
<comment type="caution">
    <text evidence="6">The sequence shown here is derived from an EMBL/GenBank/DDBJ whole genome shotgun (WGS) entry which is preliminary data.</text>
</comment>
<keyword evidence="7" id="KW-1185">Reference proteome</keyword>
<dbReference type="InterPro" id="IPR050340">
    <property type="entry name" value="Cytosolic_Fe-S_CAF"/>
</dbReference>
<dbReference type="SUPFAM" id="SSF54862">
    <property type="entry name" value="4Fe-4S ferredoxins"/>
    <property type="match status" value="1"/>
</dbReference>
<dbReference type="InterPro" id="IPR003149">
    <property type="entry name" value="Fe_hydrogenase_ssu"/>
</dbReference>
<dbReference type="InterPro" id="IPR013352">
    <property type="entry name" value="Fe_hydrogenase_subset"/>
</dbReference>
<dbReference type="PANTHER" id="PTHR11615">
    <property type="entry name" value="NITRATE, FORMATE, IRON DEHYDROGENASE"/>
    <property type="match status" value="1"/>
</dbReference>
<dbReference type="InterPro" id="IPR036991">
    <property type="entry name" value="Fe_hydrogenase_ssu_sf"/>
</dbReference>
<evidence type="ECO:0000313" key="6">
    <source>
        <dbReference type="EMBL" id="EFQ04076.1"/>
    </source>
</evidence>
<dbReference type="PROSITE" id="PS51379">
    <property type="entry name" value="4FE4S_FER_2"/>
    <property type="match status" value="2"/>
</dbReference>
<dbReference type="EMBL" id="AECS01000037">
    <property type="protein sequence ID" value="EFQ04076.1"/>
    <property type="molecule type" value="Genomic_DNA"/>
</dbReference>
<dbReference type="PROSITE" id="PS00198">
    <property type="entry name" value="4FE4S_FER_1"/>
    <property type="match status" value="2"/>
</dbReference>
<dbReference type="InterPro" id="IPR009016">
    <property type="entry name" value="Fe_hydrogenase"/>
</dbReference>
<organism evidence="6 7">
    <name type="scientific">Megasphaera micronuciformis F0359</name>
    <dbReference type="NCBI Taxonomy" id="706434"/>
    <lineage>
        <taxon>Bacteria</taxon>
        <taxon>Bacillati</taxon>
        <taxon>Bacillota</taxon>
        <taxon>Negativicutes</taxon>
        <taxon>Veillonellales</taxon>
        <taxon>Veillonellaceae</taxon>
        <taxon>Megasphaera</taxon>
    </lineage>
</organism>
<keyword evidence="1" id="KW-0479">Metal-binding</keyword>
<keyword evidence="3" id="KW-0411">Iron-sulfur</keyword>
<evidence type="ECO:0000256" key="1">
    <source>
        <dbReference type="ARBA" id="ARBA00022723"/>
    </source>
</evidence>
<gene>
    <name evidence="6" type="ORF">HMPREF9429_01261</name>
</gene>
<dbReference type="Pfam" id="PF02256">
    <property type="entry name" value="Fe_hyd_SSU"/>
    <property type="match status" value="1"/>
</dbReference>
<evidence type="ECO:0000256" key="4">
    <source>
        <dbReference type="SAM" id="MobiDB-lite"/>
    </source>
</evidence>
<dbReference type="NCBIfam" id="TIGR02512">
    <property type="entry name" value="FeFe_hydrog_A"/>
    <property type="match status" value="1"/>
</dbReference>
<dbReference type="InterPro" id="IPR017896">
    <property type="entry name" value="4Fe4S_Fe-S-bd"/>
</dbReference>
<proteinExistence type="predicted"/>
<dbReference type="Proteomes" id="UP000003195">
    <property type="component" value="Unassembled WGS sequence"/>
</dbReference>
<dbReference type="HOGENOM" id="CLU_018240_2_0_9"/>
<dbReference type="GO" id="GO:0005506">
    <property type="term" value="F:iron ion binding"/>
    <property type="evidence" value="ECO:0007669"/>
    <property type="project" value="InterPro"/>
</dbReference>
<dbReference type="Pfam" id="PF00037">
    <property type="entry name" value="Fer4"/>
    <property type="match status" value="1"/>
</dbReference>
<dbReference type="Gene3D" id="3.30.70.20">
    <property type="match status" value="1"/>
</dbReference>
<dbReference type="STRING" id="706434.HMPREF9429_01261"/>